<dbReference type="AlphaFoldDB" id="A0A7M1SR85"/>
<dbReference type="SUPFAM" id="SSF46894">
    <property type="entry name" value="C-terminal effector domain of the bipartite response regulators"/>
    <property type="match status" value="1"/>
</dbReference>
<name>A0A7M1SR85_9MICO</name>
<evidence type="ECO:0000313" key="3">
    <source>
        <dbReference type="Proteomes" id="UP000593758"/>
    </source>
</evidence>
<dbReference type="PROSITE" id="PS50043">
    <property type="entry name" value="HTH_LUXR_2"/>
    <property type="match status" value="1"/>
</dbReference>
<dbReference type="InterPro" id="IPR036388">
    <property type="entry name" value="WH-like_DNA-bd_sf"/>
</dbReference>
<gene>
    <name evidence="2" type="ORF">IM660_15135</name>
</gene>
<protein>
    <recommendedName>
        <fullName evidence="1">HTH luxR-type domain-containing protein</fullName>
    </recommendedName>
</protein>
<dbReference type="Proteomes" id="UP000593758">
    <property type="component" value="Chromosome"/>
</dbReference>
<dbReference type="RefSeq" id="WP_193496665.1">
    <property type="nucleotide sequence ID" value="NZ_CP063169.1"/>
</dbReference>
<sequence>MVDVSPGLPRLSTSYVPPSELAATTTALPAVTVVRAPRGWGKASWVRWMVTRSTEEVLPVWVRLTPGLDERGFWHRMRHAAGVSAAIEDSRADSAAFAAVLGAQAARRARHVVLVLDGYHHVTDPRIDRGVVGLVRRGGLIRTVVLTRREQPIEHLLLAEPGATLVRAPDLALGADEVAQNAELSGRPIDREEAAALCADVGGWPALVRLLLRDRQSRAPRGGLERFLAATLREPDAAEFAQPLMVLSASEHLDGPTLADLCGEDATPESVRRVLAESGLLVGGQIPERIRQAAAALLAETDPPLARRVRQRLADRWRGAGDAVRALEQAVAAEDHRLIEELATSSWMSLLDHPDVASRALAQLPDRLVAQRAELLLLRSGGELRARRPVTDEFGQSPALARVPELLERLALRRLLAVDLARAQHTFAELYRSVEVPGKPRQRRTAAAGHALASALLGQRRRGLAWYELAESVTEARALHDIGACLAGLARWVLHFDGAEPGSPASIETSGCPVPELVELAEVIEAAFAVRDPASHDLMRVEFASDRVDADETSPLIVSVALSLQVDVFLLAGELDRCRSLLARTSGGLRVAETLAARVDLYTGDNVGALRRTGGFDQWAAAHPRRAVGLALVRACAQHRLGLHTEAKDTLRFAVTVAQMHWLVSAFLMVPRQDLLAIAGEQQDLRAFLDRIPFDRTGPGYPPPGAPVHLTDREFAVLRDLQGPWSLTVLAHRSYVTVNTVRTQVRAIYSKLGVHTRADAVRRGRELGLLPPES</sequence>
<dbReference type="KEGG" id="halt:IM660_15135"/>
<reference evidence="2 3" key="1">
    <citation type="submission" date="2020-10" db="EMBL/GenBank/DDBJ databases">
        <title>Haloactinobacterium sp. RN3S43, a bacterium isolated from saline soil.</title>
        <authorList>
            <person name="Sun J.-Q."/>
        </authorList>
    </citation>
    <scope>NUCLEOTIDE SEQUENCE [LARGE SCALE GENOMIC DNA]</scope>
    <source>
        <strain evidence="2 3">RN3S43</strain>
    </source>
</reference>
<dbReference type="SMART" id="SM00421">
    <property type="entry name" value="HTH_LUXR"/>
    <property type="match status" value="1"/>
</dbReference>
<dbReference type="InterPro" id="IPR016032">
    <property type="entry name" value="Sig_transdc_resp-reg_C-effctor"/>
</dbReference>
<accession>A0A7M1SR85</accession>
<keyword evidence="3" id="KW-1185">Reference proteome</keyword>
<dbReference type="EMBL" id="CP063169">
    <property type="protein sequence ID" value="QOR69961.1"/>
    <property type="molecule type" value="Genomic_DNA"/>
</dbReference>
<feature type="domain" description="HTH luxR-type" evidence="1">
    <location>
        <begin position="703"/>
        <end position="768"/>
    </location>
</feature>
<dbReference type="Gene3D" id="1.10.10.10">
    <property type="entry name" value="Winged helix-like DNA-binding domain superfamily/Winged helix DNA-binding domain"/>
    <property type="match status" value="1"/>
</dbReference>
<evidence type="ECO:0000313" key="2">
    <source>
        <dbReference type="EMBL" id="QOR69961.1"/>
    </source>
</evidence>
<dbReference type="GO" id="GO:0006355">
    <property type="term" value="P:regulation of DNA-templated transcription"/>
    <property type="evidence" value="ECO:0007669"/>
    <property type="project" value="InterPro"/>
</dbReference>
<evidence type="ECO:0000259" key="1">
    <source>
        <dbReference type="PROSITE" id="PS50043"/>
    </source>
</evidence>
<organism evidence="2 3">
    <name type="scientific">Ruania alkalisoli</name>
    <dbReference type="NCBI Taxonomy" id="2779775"/>
    <lineage>
        <taxon>Bacteria</taxon>
        <taxon>Bacillati</taxon>
        <taxon>Actinomycetota</taxon>
        <taxon>Actinomycetes</taxon>
        <taxon>Micrococcales</taxon>
        <taxon>Ruaniaceae</taxon>
        <taxon>Ruania</taxon>
    </lineage>
</organism>
<dbReference type="GO" id="GO:0003677">
    <property type="term" value="F:DNA binding"/>
    <property type="evidence" value="ECO:0007669"/>
    <property type="project" value="InterPro"/>
</dbReference>
<proteinExistence type="predicted"/>
<dbReference type="InterPro" id="IPR000792">
    <property type="entry name" value="Tscrpt_reg_LuxR_C"/>
</dbReference>